<comment type="caution">
    <text evidence="1">The sequence shown here is derived from an EMBL/GenBank/DDBJ whole genome shotgun (WGS) entry which is preliminary data.</text>
</comment>
<dbReference type="AlphaFoldDB" id="A0A329MSL5"/>
<dbReference type="EMBL" id="QMFB01000001">
    <property type="protein sequence ID" value="RAV22784.1"/>
    <property type="molecule type" value="Genomic_DNA"/>
</dbReference>
<keyword evidence="2" id="KW-1185">Reference proteome</keyword>
<dbReference type="Pfam" id="PF01244">
    <property type="entry name" value="Peptidase_M19"/>
    <property type="match status" value="1"/>
</dbReference>
<dbReference type="Gene3D" id="3.20.20.140">
    <property type="entry name" value="Metal-dependent hydrolases"/>
    <property type="match status" value="1"/>
</dbReference>
<sequence>MRVVDAHCDLLMKMVENRRLGFDHDGRDADVSLKRLKQAEMAAQIYAIFLPDRNRLTFDQVLEQVRLFMEHIASHPDVMFIRTKEELERSLKERKLGALLSLEGVDGLEGNLTYLHTLFYLGVRLMGITWNEANWAADGVGESRKAGFSVKGKQFVKECGKLGVILDISHLAEPGFWELLELSDKPFIASHSNSYTLCPHLRNLTDEQIKAIVKRGGRIGITFVPPFLSKEKNAAISDVLKHLERICSLGGAGHVGFGSDFDGIDTKVQGLEHTGCYNALTEELLKHYRAAEVEGFMHGNWLQFLKANLPVDSFIKL</sequence>
<evidence type="ECO:0000313" key="2">
    <source>
        <dbReference type="Proteomes" id="UP000250369"/>
    </source>
</evidence>
<dbReference type="Proteomes" id="UP000250369">
    <property type="component" value="Unassembled WGS sequence"/>
</dbReference>
<dbReference type="InterPro" id="IPR032466">
    <property type="entry name" value="Metal_Hydrolase"/>
</dbReference>
<dbReference type="GO" id="GO:0070573">
    <property type="term" value="F:metallodipeptidase activity"/>
    <property type="evidence" value="ECO:0007669"/>
    <property type="project" value="InterPro"/>
</dbReference>
<name>A0A329MSL5_9BACL</name>
<dbReference type="OrthoDB" id="9804920at2"/>
<reference evidence="1 2" key="1">
    <citation type="journal article" date="2009" name="Int. J. Syst. Evol. Microbiol.">
        <title>Paenibacillus contaminans sp. nov., isolated from a contaminated laboratory plate.</title>
        <authorList>
            <person name="Chou J.H."/>
            <person name="Lee J.H."/>
            <person name="Lin M.C."/>
            <person name="Chang P.S."/>
            <person name="Arun A.B."/>
            <person name="Young C.C."/>
            <person name="Chen W.M."/>
        </authorList>
    </citation>
    <scope>NUCLEOTIDE SEQUENCE [LARGE SCALE GENOMIC DNA]</scope>
    <source>
        <strain evidence="1 2">CKOBP-6</strain>
    </source>
</reference>
<dbReference type="RefSeq" id="WP_113028893.1">
    <property type="nucleotide sequence ID" value="NZ_QMFB01000001.1"/>
</dbReference>
<dbReference type="PANTHER" id="PTHR10443:SF12">
    <property type="entry name" value="DIPEPTIDASE"/>
    <property type="match status" value="1"/>
</dbReference>
<organism evidence="1 2">
    <name type="scientific">Paenibacillus contaminans</name>
    <dbReference type="NCBI Taxonomy" id="450362"/>
    <lineage>
        <taxon>Bacteria</taxon>
        <taxon>Bacillati</taxon>
        <taxon>Bacillota</taxon>
        <taxon>Bacilli</taxon>
        <taxon>Bacillales</taxon>
        <taxon>Paenibacillaceae</taxon>
        <taxon>Paenibacillus</taxon>
    </lineage>
</organism>
<proteinExistence type="predicted"/>
<gene>
    <name evidence="1" type="ORF">DQG23_00770</name>
</gene>
<accession>A0A329MSL5</accession>
<protein>
    <submittedName>
        <fullName evidence="1">Membrane dipeptidase</fullName>
    </submittedName>
</protein>
<dbReference type="InterPro" id="IPR008257">
    <property type="entry name" value="Pept_M19"/>
</dbReference>
<dbReference type="PANTHER" id="PTHR10443">
    <property type="entry name" value="MICROSOMAL DIPEPTIDASE"/>
    <property type="match status" value="1"/>
</dbReference>
<dbReference type="CDD" id="cd01301">
    <property type="entry name" value="rDP_like"/>
    <property type="match status" value="1"/>
</dbReference>
<dbReference type="GO" id="GO:0006508">
    <property type="term" value="P:proteolysis"/>
    <property type="evidence" value="ECO:0007669"/>
    <property type="project" value="InterPro"/>
</dbReference>
<dbReference type="PROSITE" id="PS51365">
    <property type="entry name" value="RENAL_DIPEPTIDASE_2"/>
    <property type="match status" value="1"/>
</dbReference>
<evidence type="ECO:0000313" key="1">
    <source>
        <dbReference type="EMBL" id="RAV22784.1"/>
    </source>
</evidence>
<dbReference type="SUPFAM" id="SSF51556">
    <property type="entry name" value="Metallo-dependent hydrolases"/>
    <property type="match status" value="1"/>
</dbReference>